<keyword evidence="1" id="KW-0812">Transmembrane</keyword>
<proteinExistence type="predicted"/>
<sequence length="74" mass="8069">MGIYNTPLALNVPYTACGIPLSVFVIAAFLAVVSFMDKFQMNYGALTASVVSFRPLRFIVFCSGKLFRAIQQAA</sequence>
<accession>A0ABT4GC21</accession>
<feature type="transmembrane region" description="Helical" evidence="1">
    <location>
        <begin position="12"/>
        <end position="33"/>
    </location>
</feature>
<reference evidence="2 3" key="1">
    <citation type="submission" date="2022-05" db="EMBL/GenBank/DDBJ databases">
        <title>Genome Sequencing of Bee-Associated Microbes.</title>
        <authorList>
            <person name="Dunlap C."/>
        </authorList>
    </citation>
    <scope>NUCLEOTIDE SEQUENCE [LARGE SCALE GENOMIC DNA]</scope>
    <source>
        <strain evidence="2 3">NRRL B-14421</strain>
    </source>
</reference>
<dbReference type="RefSeq" id="WP_268615429.1">
    <property type="nucleotide sequence ID" value="NZ_JAMDMX010000039.1"/>
</dbReference>
<organism evidence="2 3">
    <name type="scientific">Paenibacillus alginolyticus</name>
    <dbReference type="NCBI Taxonomy" id="59839"/>
    <lineage>
        <taxon>Bacteria</taxon>
        <taxon>Bacillati</taxon>
        <taxon>Bacillota</taxon>
        <taxon>Bacilli</taxon>
        <taxon>Bacillales</taxon>
        <taxon>Paenibacillaceae</taxon>
        <taxon>Paenibacillus</taxon>
    </lineage>
</organism>
<evidence type="ECO:0000313" key="2">
    <source>
        <dbReference type="EMBL" id="MCY9693737.1"/>
    </source>
</evidence>
<protein>
    <submittedName>
        <fullName evidence="2">Uncharacterized protein</fullName>
    </submittedName>
</protein>
<evidence type="ECO:0000256" key="1">
    <source>
        <dbReference type="SAM" id="Phobius"/>
    </source>
</evidence>
<name>A0ABT4GC21_9BACL</name>
<comment type="caution">
    <text evidence="2">The sequence shown here is derived from an EMBL/GenBank/DDBJ whole genome shotgun (WGS) entry which is preliminary data.</text>
</comment>
<keyword evidence="1" id="KW-1133">Transmembrane helix</keyword>
<dbReference type="Proteomes" id="UP001527099">
    <property type="component" value="Unassembled WGS sequence"/>
</dbReference>
<keyword evidence="3" id="KW-1185">Reference proteome</keyword>
<keyword evidence="1" id="KW-0472">Membrane</keyword>
<evidence type="ECO:0000313" key="3">
    <source>
        <dbReference type="Proteomes" id="UP001527099"/>
    </source>
</evidence>
<gene>
    <name evidence="2" type="ORF">M5X19_12635</name>
</gene>
<dbReference type="EMBL" id="JAMDMX010000039">
    <property type="protein sequence ID" value="MCY9693737.1"/>
    <property type="molecule type" value="Genomic_DNA"/>
</dbReference>